<name>A0A3P9H9U4_ORYLA</name>
<dbReference type="Proteomes" id="UP000265200">
    <property type="component" value="Chromosome 14"/>
</dbReference>
<sequence>MEDSSSCSSLVPTPSQASFLQRTLERLSSAQCLKFGSDQEEPVAVVALQRYLSERTDYRDEQLHSYSYDVTVTDGVRRVKCFLHASLNHLVHSNTLRTGGDIFISQCSFLFSESRLGHGYMCIEKLRCGRSVVLHRDVPLQLSRKHYLPLWNNVDPEGDMWISGAPPSDAVLDVSKITLIRHLESSRSTLNNLPLLVKVIHKSKLRYYGKFGSKIDYPYMAYFEVADQSGIMSLVLWNELCPKFYQRLNVGTVLYLQNYTLKPSYTNRTRPQMDHHRMKSYNSLEIVLNPHGPASLITVVSPKSVQPQWGLPVVSYRFISRSELDRQADNFACDVIGLVTFVGRVERVKSKVDKEKYWTYRWVHAVDGTSSQPFILELFSSSRVEIFNNICPMTYLVCTQMRVCQVTGSHRFLCQPYVGDPRVKSFIQWTKTLKDNIVLQKTAVGGHYSYPHSPPMFIQSAAGQNIYCRELETLQYREHKRLAYQGQITAVKYLKSPKTPGTEGTEVSGLIFTWLFLLQILFSKEPQVAPEPQVAVLLSDTNTFCLPAASHALSWEGSNWSKQQQELSEHLSQGGLHQDSICRRFTFDEKNALLQWGNLQPSRWSSKQSSESVPPVLCSGYYQLTILGINKQIAVDAAFLPVASSDDPQAVSLPQDLHNNTMLSCLSSGFLCPLTTTEDSRDRSLPEPGNNKDMHVVCILDLCHLGEDKLEVLVNKVYKVAEVAFD</sequence>
<reference evidence="1 2" key="2">
    <citation type="submission" date="2017-04" db="EMBL/GenBank/DDBJ databases">
        <title>CpG methylation of centromeres and impact of large insertions on vertebrate speciation.</title>
        <authorList>
            <person name="Ichikawa K."/>
            <person name="Yoshimura J."/>
            <person name="Morishita S."/>
        </authorList>
    </citation>
    <scope>NUCLEOTIDE SEQUENCE</scope>
    <source>
        <strain evidence="1 2">HSOK</strain>
    </source>
</reference>
<protein>
    <submittedName>
        <fullName evidence="1">RPA1 related single stranded DNA binding protein</fullName>
    </submittedName>
</protein>
<dbReference type="GO" id="GO:0003697">
    <property type="term" value="F:single-stranded DNA binding"/>
    <property type="evidence" value="ECO:0007669"/>
    <property type="project" value="InterPro"/>
</dbReference>
<organism evidence="1 2">
    <name type="scientific">Oryzias latipes</name>
    <name type="common">Japanese rice fish</name>
    <name type="synonym">Japanese killifish</name>
    <dbReference type="NCBI Taxonomy" id="8090"/>
    <lineage>
        <taxon>Eukaryota</taxon>
        <taxon>Metazoa</taxon>
        <taxon>Chordata</taxon>
        <taxon>Craniata</taxon>
        <taxon>Vertebrata</taxon>
        <taxon>Euteleostomi</taxon>
        <taxon>Actinopterygii</taxon>
        <taxon>Neopterygii</taxon>
        <taxon>Teleostei</taxon>
        <taxon>Neoteleostei</taxon>
        <taxon>Acanthomorphata</taxon>
        <taxon>Ovalentaria</taxon>
        <taxon>Atherinomorphae</taxon>
        <taxon>Beloniformes</taxon>
        <taxon>Adrianichthyidae</taxon>
        <taxon>Oryziinae</taxon>
        <taxon>Oryzias</taxon>
    </lineage>
</organism>
<dbReference type="Ensembl" id="ENSORLT00015007346.1">
    <property type="protein sequence ID" value="ENSORLP00015004595.1"/>
    <property type="gene ID" value="ENSORLG00015005379.1"/>
</dbReference>
<reference key="1">
    <citation type="journal article" date="2007" name="Nature">
        <title>The medaka draft genome and insights into vertebrate genome evolution.</title>
        <authorList>
            <person name="Kasahara M."/>
            <person name="Naruse K."/>
            <person name="Sasaki S."/>
            <person name="Nakatani Y."/>
            <person name="Qu W."/>
            <person name="Ahsan B."/>
            <person name="Yamada T."/>
            <person name="Nagayasu Y."/>
            <person name="Doi K."/>
            <person name="Kasai Y."/>
            <person name="Jindo T."/>
            <person name="Kobayashi D."/>
            <person name="Shimada A."/>
            <person name="Toyoda A."/>
            <person name="Kuroki Y."/>
            <person name="Fujiyama A."/>
            <person name="Sasaki T."/>
            <person name="Shimizu A."/>
            <person name="Asakawa S."/>
            <person name="Shimizu N."/>
            <person name="Hashimoto S."/>
            <person name="Yang J."/>
            <person name="Lee Y."/>
            <person name="Matsushima K."/>
            <person name="Sugano S."/>
            <person name="Sakaizumi M."/>
            <person name="Narita T."/>
            <person name="Ohishi K."/>
            <person name="Haga S."/>
            <person name="Ohta F."/>
            <person name="Nomoto H."/>
            <person name="Nogata K."/>
            <person name="Morishita T."/>
            <person name="Endo T."/>
            <person name="Shin-I T."/>
            <person name="Takeda H."/>
            <person name="Morishita S."/>
            <person name="Kohara Y."/>
        </authorList>
    </citation>
    <scope>NUCLEOTIDE SEQUENCE [LARGE SCALE GENOMIC DNA]</scope>
    <source>
        <strain>Hd-rR</strain>
    </source>
</reference>
<dbReference type="AlphaFoldDB" id="A0A3P9H9U4"/>
<dbReference type="InterPro" id="IPR012340">
    <property type="entry name" value="NA-bd_OB-fold"/>
</dbReference>
<dbReference type="SUPFAM" id="SSF50249">
    <property type="entry name" value="Nucleic acid-binding proteins"/>
    <property type="match status" value="1"/>
</dbReference>
<reference evidence="1" key="3">
    <citation type="submission" date="2025-08" db="UniProtKB">
        <authorList>
            <consortium name="Ensembl"/>
        </authorList>
    </citation>
    <scope>IDENTIFICATION</scope>
    <source>
        <strain evidence="1">HSOK</strain>
    </source>
</reference>
<dbReference type="InterPro" id="IPR040893">
    <property type="entry name" value="RADX"/>
</dbReference>
<proteinExistence type="predicted"/>
<dbReference type="Gene3D" id="2.40.50.140">
    <property type="entry name" value="Nucleic acid-binding proteins"/>
    <property type="match status" value="1"/>
</dbReference>
<evidence type="ECO:0000313" key="2">
    <source>
        <dbReference type="Proteomes" id="UP000265200"/>
    </source>
</evidence>
<accession>A0A3P9H9U4</accession>
<evidence type="ECO:0000313" key="1">
    <source>
        <dbReference type="Ensembl" id="ENSORLP00015004595.1"/>
    </source>
</evidence>
<dbReference type="PANTHER" id="PTHR14944">
    <property type="entry name" value="RPA-RELATED PROTEIN RADX"/>
    <property type="match status" value="1"/>
</dbReference>
<dbReference type="Pfam" id="PF17659">
    <property type="entry name" value="RADX"/>
    <property type="match status" value="2"/>
</dbReference>
<dbReference type="PANTHER" id="PTHR14944:SF4">
    <property type="entry name" value="RPA1 RELATED SINGLE STRANDED DNA BINDING PROTEIN, X-LINKED"/>
    <property type="match status" value="1"/>
</dbReference>
<reference evidence="1" key="4">
    <citation type="submission" date="2025-09" db="UniProtKB">
        <authorList>
            <consortium name="Ensembl"/>
        </authorList>
    </citation>
    <scope>IDENTIFICATION</scope>
    <source>
        <strain evidence="1">HSOK</strain>
    </source>
</reference>